<keyword evidence="4" id="KW-1185">Reference proteome</keyword>
<dbReference type="Gene3D" id="3.40.50.1820">
    <property type="entry name" value="alpha/beta hydrolase"/>
    <property type="match status" value="1"/>
</dbReference>
<dbReference type="EMBL" id="JBHRUH010000040">
    <property type="protein sequence ID" value="MFC3294164.1"/>
    <property type="molecule type" value="Genomic_DNA"/>
</dbReference>
<dbReference type="InterPro" id="IPR002925">
    <property type="entry name" value="Dienelactn_hydro"/>
</dbReference>
<gene>
    <name evidence="3" type="ORF">ACFOEI_19150</name>
</gene>
<feature type="domain" description="Dienelactone hydrolase" evidence="2">
    <location>
        <begin position="60"/>
        <end position="278"/>
    </location>
</feature>
<proteinExistence type="predicted"/>
<accession>A0ABV7M672</accession>
<dbReference type="InterPro" id="IPR050261">
    <property type="entry name" value="FrsA_esterase"/>
</dbReference>
<sequence length="285" mass="30242">MKARLTWLCLLPVLMLAASVQAQIQTNPAQVDSSEVNAVQGPLVKGELFEYSTGGETYQGYLARNVNDKTPRPAVLVVHEWWGLNDYAKSRADQLAALGFVALAVDMYGQGQVATHPDEAGAFSSQVMQDWPAARGRLEAAMTKLSEHPAVADTGMAAIGYCFGGGIVMNMALSGMPIEAAISFHGSPTQAVKNPQPFEGIVQIHNGAEDPLVKREALTSMAKALKAQGAEVKVVNYPTATHGFTSHEADEAAEEYGLPLGYNAAADASSWQAALLALDKALNDN</sequence>
<dbReference type="InterPro" id="IPR029058">
    <property type="entry name" value="AB_hydrolase_fold"/>
</dbReference>
<dbReference type="PANTHER" id="PTHR22946:SF0">
    <property type="entry name" value="DIENELACTONE HYDROLASE DOMAIN-CONTAINING PROTEIN"/>
    <property type="match status" value="1"/>
</dbReference>
<dbReference type="SUPFAM" id="SSF53474">
    <property type="entry name" value="alpha/beta-Hydrolases"/>
    <property type="match status" value="1"/>
</dbReference>
<evidence type="ECO:0000259" key="2">
    <source>
        <dbReference type="Pfam" id="PF01738"/>
    </source>
</evidence>
<dbReference type="RefSeq" id="WP_019020147.1">
    <property type="nucleotide sequence ID" value="NZ_BMXD01000009.1"/>
</dbReference>
<dbReference type="EC" id="3.1.-.-" evidence="3"/>
<protein>
    <submittedName>
        <fullName evidence="3">Dienelactone hydrolase family protein</fullName>
        <ecNumber evidence="3">3.1.-.-</ecNumber>
    </submittedName>
</protein>
<reference evidence="4" key="1">
    <citation type="journal article" date="2019" name="Int. J. Syst. Evol. Microbiol.">
        <title>The Global Catalogue of Microorganisms (GCM) 10K type strain sequencing project: providing services to taxonomists for standard genome sequencing and annotation.</title>
        <authorList>
            <consortium name="The Broad Institute Genomics Platform"/>
            <consortium name="The Broad Institute Genome Sequencing Center for Infectious Disease"/>
            <person name="Wu L."/>
            <person name="Ma J."/>
        </authorList>
    </citation>
    <scope>NUCLEOTIDE SEQUENCE [LARGE SCALE GENOMIC DNA]</scope>
    <source>
        <strain evidence="4">KCTC 12847</strain>
    </source>
</reference>
<dbReference type="Proteomes" id="UP001595640">
    <property type="component" value="Unassembled WGS sequence"/>
</dbReference>
<name>A0ABV7M672_9GAMM</name>
<keyword evidence="1" id="KW-0732">Signal</keyword>
<evidence type="ECO:0000256" key="1">
    <source>
        <dbReference type="SAM" id="SignalP"/>
    </source>
</evidence>
<evidence type="ECO:0000313" key="4">
    <source>
        <dbReference type="Proteomes" id="UP001595640"/>
    </source>
</evidence>
<dbReference type="PANTHER" id="PTHR22946">
    <property type="entry name" value="DIENELACTONE HYDROLASE DOMAIN-CONTAINING PROTEIN-RELATED"/>
    <property type="match status" value="1"/>
</dbReference>
<evidence type="ECO:0000313" key="3">
    <source>
        <dbReference type="EMBL" id="MFC3294164.1"/>
    </source>
</evidence>
<feature type="chain" id="PRO_5046279911" evidence="1">
    <location>
        <begin position="23"/>
        <end position="285"/>
    </location>
</feature>
<dbReference type="Pfam" id="PF01738">
    <property type="entry name" value="DLH"/>
    <property type="match status" value="1"/>
</dbReference>
<organism evidence="3 4">
    <name type="scientific">Modicisalibacter luteus</name>
    <dbReference type="NCBI Taxonomy" id="453962"/>
    <lineage>
        <taxon>Bacteria</taxon>
        <taxon>Pseudomonadati</taxon>
        <taxon>Pseudomonadota</taxon>
        <taxon>Gammaproteobacteria</taxon>
        <taxon>Oceanospirillales</taxon>
        <taxon>Halomonadaceae</taxon>
        <taxon>Modicisalibacter</taxon>
    </lineage>
</organism>
<keyword evidence="3" id="KW-0378">Hydrolase</keyword>
<dbReference type="GO" id="GO:0016787">
    <property type="term" value="F:hydrolase activity"/>
    <property type="evidence" value="ECO:0007669"/>
    <property type="project" value="UniProtKB-KW"/>
</dbReference>
<comment type="caution">
    <text evidence="3">The sequence shown here is derived from an EMBL/GenBank/DDBJ whole genome shotgun (WGS) entry which is preliminary data.</text>
</comment>
<feature type="signal peptide" evidence="1">
    <location>
        <begin position="1"/>
        <end position="22"/>
    </location>
</feature>